<feature type="domain" description="Flagellar M-ring N-terminal" evidence="12">
    <location>
        <begin position="38"/>
        <end position="211"/>
    </location>
</feature>
<gene>
    <name evidence="14" type="primary">fliF</name>
    <name evidence="14" type="ORF">PH603_06420</name>
</gene>
<evidence type="ECO:0000256" key="4">
    <source>
        <dbReference type="ARBA" id="ARBA00022475"/>
    </source>
</evidence>
<keyword evidence="14" id="KW-0969">Cilium</keyword>
<dbReference type="InterPro" id="IPR006182">
    <property type="entry name" value="FliF_N_dom"/>
</dbReference>
<keyword evidence="6 11" id="KW-1133">Transmembrane helix</keyword>
<comment type="subcellular location">
    <subcellularLocation>
        <location evidence="1 9">Bacterial flagellum basal body</location>
    </subcellularLocation>
    <subcellularLocation>
        <location evidence="2">Cell membrane</location>
        <topology evidence="2">Multi-pass membrane protein</topology>
    </subcellularLocation>
</comment>
<dbReference type="Proteomes" id="UP001217500">
    <property type="component" value="Chromosome"/>
</dbReference>
<keyword evidence="14" id="KW-0282">Flagellum</keyword>
<dbReference type="InterPro" id="IPR000067">
    <property type="entry name" value="FlgMring_FliF"/>
</dbReference>
<dbReference type="Pfam" id="PF01514">
    <property type="entry name" value="YscJ_FliF"/>
    <property type="match status" value="1"/>
</dbReference>
<keyword evidence="5 11" id="KW-0812">Transmembrane</keyword>
<dbReference type="InterPro" id="IPR013556">
    <property type="entry name" value="Flag_M-ring_C"/>
</dbReference>
<name>A0AAE9XQK9_9PROT</name>
<evidence type="ECO:0000313" key="14">
    <source>
        <dbReference type="EMBL" id="WCL55392.1"/>
    </source>
</evidence>
<sequence>MDGLLQFLRNLGTGRLIAMAVVGALTVGFFTLIIGQLQNKPMATLYSDLEAGAAASIVERLEADQIPYETAAGGSTIRVPNDQVDRLRILLAGEGLAGSLVGKELFDQGNSFGRTSFELNVNYVRAIEGELARTIRYIQSVQEARVHIVMPERRPFQREAAEPTASIMIKPKGPGLTGREAQAIQALVASAVPGLSPDHVTITDTNGRLLSDGAANGDMARLSNLEEARLSREQLYREKIENLLASRVGRGNVRAEVAVSMDMNRTTRSETEFDPEGQVVLSQTVGEERAQETDPQNAVTVDNNLPEAQQGGNAAAGGPTSTSQKSNEVTNFQNSKTETVTVQEPGQVSQIRVSVLVDGIRELASDGTTTGYQDRPEAEIDALRTLVLTAIPYDEERGDAITVQSMRFADPPALEAPEPVFNFFGFNKEDVFQIGSWVGMFILAVLVLLLVVRPIVTRVLESIPDAAQLAAEQKAALEAQQAPPALMGPDSPITAEVVALAAAGDENAAALVRAAKESGTLDEANLQIESKIDVAKVEGKIKDSALKKVAEIIKSNPDDSVAIVRQWLYAE</sequence>
<dbReference type="InterPro" id="IPR045851">
    <property type="entry name" value="AMP-bd_C_sf"/>
</dbReference>
<dbReference type="GO" id="GO:0071973">
    <property type="term" value="P:bacterial-type flagellum-dependent cell motility"/>
    <property type="evidence" value="ECO:0007669"/>
    <property type="project" value="InterPro"/>
</dbReference>
<evidence type="ECO:0000256" key="6">
    <source>
        <dbReference type="ARBA" id="ARBA00022989"/>
    </source>
</evidence>
<dbReference type="KEGG" id="gso:PH603_06420"/>
<dbReference type="PANTHER" id="PTHR30046:SF0">
    <property type="entry name" value="FLAGELLAR M-RING PROTEIN"/>
    <property type="match status" value="1"/>
</dbReference>
<dbReference type="EMBL" id="CP116805">
    <property type="protein sequence ID" value="WCL55392.1"/>
    <property type="molecule type" value="Genomic_DNA"/>
</dbReference>
<feature type="domain" description="Flagellar M-ring C-terminal" evidence="13">
    <location>
        <begin position="244"/>
        <end position="408"/>
    </location>
</feature>
<feature type="compositionally biased region" description="Polar residues" evidence="10">
    <location>
        <begin position="293"/>
        <end position="307"/>
    </location>
</feature>
<evidence type="ECO:0000256" key="7">
    <source>
        <dbReference type="ARBA" id="ARBA00023136"/>
    </source>
</evidence>
<dbReference type="PIRSF" id="PIRSF004862">
    <property type="entry name" value="FliF"/>
    <property type="match status" value="1"/>
</dbReference>
<accession>A0AAE9XQK9</accession>
<evidence type="ECO:0000256" key="5">
    <source>
        <dbReference type="ARBA" id="ARBA00022692"/>
    </source>
</evidence>
<dbReference type="NCBIfam" id="TIGR00206">
    <property type="entry name" value="fliF"/>
    <property type="match status" value="1"/>
</dbReference>
<dbReference type="InterPro" id="IPR043427">
    <property type="entry name" value="YscJ/FliF"/>
</dbReference>
<comment type="function">
    <text evidence="9">The M ring may be actively involved in energy transduction.</text>
</comment>
<keyword evidence="8 9" id="KW-0975">Bacterial flagellum</keyword>
<proteinExistence type="inferred from homology"/>
<feature type="transmembrane region" description="Helical" evidence="11">
    <location>
        <begin position="16"/>
        <end position="37"/>
    </location>
</feature>
<dbReference type="PRINTS" id="PR01009">
    <property type="entry name" value="FLGMRINGFLIF"/>
</dbReference>
<evidence type="ECO:0000259" key="13">
    <source>
        <dbReference type="Pfam" id="PF08345"/>
    </source>
</evidence>
<keyword evidence="15" id="KW-1185">Reference proteome</keyword>
<dbReference type="Gene3D" id="3.30.300.30">
    <property type="match status" value="1"/>
</dbReference>
<dbReference type="AlphaFoldDB" id="A0AAE9XQK9"/>
<comment type="similarity">
    <text evidence="3 9">Belongs to the FliF family.</text>
</comment>
<evidence type="ECO:0000256" key="10">
    <source>
        <dbReference type="SAM" id="MobiDB-lite"/>
    </source>
</evidence>
<organism evidence="14 15">
    <name type="scientific">Gimibacter soli</name>
    <dbReference type="NCBI Taxonomy" id="3024400"/>
    <lineage>
        <taxon>Bacteria</taxon>
        <taxon>Pseudomonadati</taxon>
        <taxon>Pseudomonadota</taxon>
        <taxon>Alphaproteobacteria</taxon>
        <taxon>Kordiimonadales</taxon>
        <taxon>Temperatibacteraceae</taxon>
        <taxon>Gimibacter</taxon>
    </lineage>
</organism>
<evidence type="ECO:0000256" key="11">
    <source>
        <dbReference type="SAM" id="Phobius"/>
    </source>
</evidence>
<feature type="transmembrane region" description="Helical" evidence="11">
    <location>
        <begin position="434"/>
        <end position="452"/>
    </location>
</feature>
<dbReference type="GO" id="GO:0005886">
    <property type="term" value="C:plasma membrane"/>
    <property type="evidence" value="ECO:0007669"/>
    <property type="project" value="UniProtKB-SubCell"/>
</dbReference>
<reference evidence="14" key="1">
    <citation type="submission" date="2023-01" db="EMBL/GenBank/DDBJ databases">
        <title>The genome sequence of Kordiimonadaceae bacterium 6D33.</title>
        <authorList>
            <person name="Liu Y."/>
        </authorList>
    </citation>
    <scope>NUCLEOTIDE SEQUENCE</scope>
    <source>
        <strain evidence="14">6D33</strain>
    </source>
</reference>
<dbReference type="GO" id="GO:0009431">
    <property type="term" value="C:bacterial-type flagellum basal body, MS ring"/>
    <property type="evidence" value="ECO:0007669"/>
    <property type="project" value="InterPro"/>
</dbReference>
<protein>
    <recommendedName>
        <fullName evidence="9">Flagellar M-ring protein</fullName>
    </recommendedName>
</protein>
<keyword evidence="14" id="KW-0966">Cell projection</keyword>
<dbReference type="GO" id="GO:0003774">
    <property type="term" value="F:cytoskeletal motor activity"/>
    <property type="evidence" value="ECO:0007669"/>
    <property type="project" value="InterPro"/>
</dbReference>
<keyword evidence="7 11" id="KW-0472">Membrane</keyword>
<evidence type="ECO:0000256" key="8">
    <source>
        <dbReference type="ARBA" id="ARBA00023143"/>
    </source>
</evidence>
<feature type="compositionally biased region" description="Low complexity" evidence="10">
    <location>
        <begin position="308"/>
        <end position="318"/>
    </location>
</feature>
<evidence type="ECO:0000256" key="2">
    <source>
        <dbReference type="ARBA" id="ARBA00004651"/>
    </source>
</evidence>
<dbReference type="Pfam" id="PF08345">
    <property type="entry name" value="YscJ_FliF_C"/>
    <property type="match status" value="1"/>
</dbReference>
<feature type="compositionally biased region" description="Polar residues" evidence="10">
    <location>
        <begin position="319"/>
        <end position="344"/>
    </location>
</feature>
<evidence type="ECO:0000259" key="12">
    <source>
        <dbReference type="Pfam" id="PF01514"/>
    </source>
</evidence>
<evidence type="ECO:0000256" key="9">
    <source>
        <dbReference type="PIRNR" id="PIRNR004862"/>
    </source>
</evidence>
<evidence type="ECO:0000313" key="15">
    <source>
        <dbReference type="Proteomes" id="UP001217500"/>
    </source>
</evidence>
<evidence type="ECO:0000256" key="3">
    <source>
        <dbReference type="ARBA" id="ARBA00007971"/>
    </source>
</evidence>
<dbReference type="RefSeq" id="WP_289505201.1">
    <property type="nucleotide sequence ID" value="NZ_CP116805.1"/>
</dbReference>
<feature type="region of interest" description="Disordered" evidence="10">
    <location>
        <begin position="285"/>
        <end position="344"/>
    </location>
</feature>
<dbReference type="PANTHER" id="PTHR30046">
    <property type="entry name" value="FLAGELLAR M-RING PROTEIN"/>
    <property type="match status" value="1"/>
</dbReference>
<keyword evidence="4" id="KW-1003">Cell membrane</keyword>
<evidence type="ECO:0000256" key="1">
    <source>
        <dbReference type="ARBA" id="ARBA00004117"/>
    </source>
</evidence>